<evidence type="ECO:0000313" key="2">
    <source>
        <dbReference type="EMBL" id="CAK9018790.1"/>
    </source>
</evidence>
<gene>
    <name evidence="2" type="ORF">SCF082_LOCUS14231</name>
</gene>
<comment type="caution">
    <text evidence="2">The sequence shown here is derived from an EMBL/GenBank/DDBJ whole genome shotgun (WGS) entry which is preliminary data.</text>
</comment>
<proteinExistence type="predicted"/>
<sequence length="1218" mass="135787">MDLVAGDLVAGGDDDGEGGGEPPQPKDPWADFKLPFEIATVGEYQLRAYWEQPPDGEEPEVEWLWDRVHAWCGISTPAGRMMTNNSASVAQDLAQLRVPESEYIYRGNELAMALSCGEPFMAMLVDPTGAHHSAEIHFEQGTWVCRDAWGTLLAHSIGAIETWKKLSKTCWYGYCLTTPDLGLATTKLMQFEGYLDCLLHAQALMRTFSGQKKQLSVAWDPSTYGGREVLVAAMYHPGLDKAAWLLNQELGPVMLSEIDDSLIKLARTHKLTRIDGYKELRGLASALRSVGMQIDDFRVPPGLCCRPLAAHEFRILSNDGRSFLVYDEQTGVCKPEVPEGLLLGEVPVLLSISDQGPSNTAALNFVQFSSKALMVAVQYDSFHRSWNDLKLAFKRTSFKAWKILLQLTMIANIPYGPYGTSQWWFKKKAWAEDYLTTQGIESESWRAHQHLICCEKRMPEPKAKEDAEALFASIAAMPSLNEKGPLIKLMRWFSFFESMVFLDGQFWITKLILEESLRTRPQEASSADEGEPRPQGKEKDPRKELAQLKKRKGVLRLAPELITVQSMTAKDCMLAVGKATWKAHASRAREVTNPLQVLQYNIGCCSSRLWAHELEEMVQTCLWDTKHLQHVLPEYCILSEALQWHNELFEKLLQARAESLVAYNELPPNCYHHSLSQGQEVSKRACNKANNDFRILLEAEAAQRCGADIKPLATMFWAQSPLTRTLLLAYEQDRRLGREGNHQTGQATRLQEVLAKSLGDSRIIEVGHQSSKDILRSSKSSTFGNTSIFSKLLASTSLQKRGVATVQVAASTKVQASLGDRNQGVKKGMTCKGFRLPKDMQEVMVPKTKTNTWPSPSPASLFQAAASTQWLFEYWDGAGMFNNVACNDAWRSCLAMPGVAMAQQSTGTLVKVVASAEFSFLGWVLSIEMASGEPVMLMKPCRSNLRWMHLTDLGDWVVVPTKPKIVNNKLGPLGWVRDGAAVSVELALCLAGLPVTVKDMKHLIQELGGEVPSGNPSRKEVENILMEIVVPSDRASEAKDSMKKPPPDDEIDSQFSEVLSEIAQDEANKQEIQDLRQKKKSARLKRLGAEKDQPLEQPKKKRKGKGKGKGAGKKGTKRPLGEKFISHALKRRKASQEKGQVHSSMRPSGEDLESLMLLEMTHTVNPNCHCPSVLNGYHKPADRDCLQNCSRAFYLSQIPGPRVSLKNGPLVFNEHEEL</sequence>
<feature type="region of interest" description="Disordered" evidence="1">
    <location>
        <begin position="1"/>
        <end position="29"/>
    </location>
</feature>
<accession>A0ABP0JWE2</accession>
<feature type="region of interest" description="Disordered" evidence="1">
    <location>
        <begin position="520"/>
        <end position="543"/>
    </location>
</feature>
<feature type="compositionally biased region" description="Low complexity" evidence="1">
    <location>
        <begin position="1"/>
        <end position="11"/>
    </location>
</feature>
<protein>
    <submittedName>
        <fullName evidence="2">Uncharacterized protein</fullName>
    </submittedName>
</protein>
<dbReference type="EMBL" id="CAXAMM010008891">
    <property type="protein sequence ID" value="CAK9018790.1"/>
    <property type="molecule type" value="Genomic_DNA"/>
</dbReference>
<feature type="compositionally biased region" description="Basic residues" evidence="1">
    <location>
        <begin position="1099"/>
        <end position="1117"/>
    </location>
</feature>
<feature type="region of interest" description="Disordered" evidence="1">
    <location>
        <begin position="1082"/>
        <end position="1123"/>
    </location>
</feature>
<feature type="compositionally biased region" description="Basic and acidic residues" evidence="1">
    <location>
        <begin position="530"/>
        <end position="543"/>
    </location>
</feature>
<dbReference type="Proteomes" id="UP001642464">
    <property type="component" value="Unassembled WGS sequence"/>
</dbReference>
<organism evidence="2 3">
    <name type="scientific">Durusdinium trenchii</name>
    <dbReference type="NCBI Taxonomy" id="1381693"/>
    <lineage>
        <taxon>Eukaryota</taxon>
        <taxon>Sar</taxon>
        <taxon>Alveolata</taxon>
        <taxon>Dinophyceae</taxon>
        <taxon>Suessiales</taxon>
        <taxon>Symbiodiniaceae</taxon>
        <taxon>Durusdinium</taxon>
    </lineage>
</organism>
<feature type="region of interest" description="Disordered" evidence="1">
    <location>
        <begin position="1032"/>
        <end position="1052"/>
    </location>
</feature>
<keyword evidence="3" id="KW-1185">Reference proteome</keyword>
<feature type="compositionally biased region" description="Basic and acidic residues" evidence="1">
    <location>
        <begin position="1087"/>
        <end position="1098"/>
    </location>
</feature>
<name>A0ABP0JWE2_9DINO</name>
<evidence type="ECO:0000313" key="3">
    <source>
        <dbReference type="Proteomes" id="UP001642464"/>
    </source>
</evidence>
<reference evidence="2 3" key="1">
    <citation type="submission" date="2024-02" db="EMBL/GenBank/DDBJ databases">
        <authorList>
            <person name="Chen Y."/>
            <person name="Shah S."/>
            <person name="Dougan E. K."/>
            <person name="Thang M."/>
            <person name="Chan C."/>
        </authorList>
    </citation>
    <scope>NUCLEOTIDE SEQUENCE [LARGE SCALE GENOMIC DNA]</scope>
</reference>
<evidence type="ECO:0000256" key="1">
    <source>
        <dbReference type="SAM" id="MobiDB-lite"/>
    </source>
</evidence>
<feature type="compositionally biased region" description="Basic and acidic residues" evidence="1">
    <location>
        <begin position="1034"/>
        <end position="1047"/>
    </location>
</feature>